<gene>
    <name evidence="1" type="ORF">SAMN05444370_1387</name>
</gene>
<sequence>MARRNIIHGRSRSAPARTIWPGDDLNDAVRHVKDLTDRNWTNSGARDVCLAYKGLDTRRLGQTEGLIIDCPKAVNDDTAVAHFQKVKEKLQAAQKNTDVTEATGEAAAALTMLSRNTFTSARGGSLTLAGFQMAWGMKEHSGPGFDQIWIRALRSGRTVTTQYLIVEAKGVGATLNTNSWMPDDFEQMGTRWVCHNLKMMESAGHDLGDEIIKGLKLDLHIRWGNFDGASKNYYGCRGYVGSRTAPPDNVQLYGVVITANWQPDGMLKGKVSGFRRYTNFTY</sequence>
<name>A0A1H4G588_9RHOB</name>
<keyword evidence="2" id="KW-1185">Reference proteome</keyword>
<dbReference type="AlphaFoldDB" id="A0A1H4G588"/>
<dbReference type="EMBL" id="FNQM01000038">
    <property type="protein sequence ID" value="SEB04724.1"/>
    <property type="molecule type" value="Genomic_DNA"/>
</dbReference>
<proteinExistence type="predicted"/>
<reference evidence="1 2" key="1">
    <citation type="submission" date="2016-10" db="EMBL/GenBank/DDBJ databases">
        <authorList>
            <person name="de Groot N.N."/>
        </authorList>
    </citation>
    <scope>NUCLEOTIDE SEQUENCE [LARGE SCALE GENOMIC DNA]</scope>
    <source>
        <strain evidence="1 2">DSM 15345</strain>
    </source>
</reference>
<dbReference type="CDD" id="cd20735">
    <property type="entry name" value="PoNe_RHS-like"/>
    <property type="match status" value="1"/>
</dbReference>
<evidence type="ECO:0000313" key="1">
    <source>
        <dbReference type="EMBL" id="SEB04724.1"/>
    </source>
</evidence>
<evidence type="ECO:0000313" key="2">
    <source>
        <dbReference type="Proteomes" id="UP000198703"/>
    </source>
</evidence>
<accession>A0A1H4G588</accession>
<dbReference type="Proteomes" id="UP000198703">
    <property type="component" value="Unassembled WGS sequence"/>
</dbReference>
<protein>
    <submittedName>
        <fullName evidence="1">Uncharacterized protein</fullName>
    </submittedName>
</protein>
<organism evidence="1 2">
    <name type="scientific">Rubrimonas cliftonensis</name>
    <dbReference type="NCBI Taxonomy" id="89524"/>
    <lineage>
        <taxon>Bacteria</taxon>
        <taxon>Pseudomonadati</taxon>
        <taxon>Pseudomonadota</taxon>
        <taxon>Alphaproteobacteria</taxon>
        <taxon>Rhodobacterales</taxon>
        <taxon>Paracoccaceae</taxon>
        <taxon>Rubrimonas</taxon>
    </lineage>
</organism>